<reference evidence="2 3" key="1">
    <citation type="submission" date="2019-02" db="EMBL/GenBank/DDBJ databases">
        <title>Genome sequencing of the rare red list fungi Dentipellis fragilis.</title>
        <authorList>
            <person name="Buettner E."/>
            <person name="Kellner H."/>
        </authorList>
    </citation>
    <scope>NUCLEOTIDE SEQUENCE [LARGE SCALE GENOMIC DNA]</scope>
    <source>
        <strain evidence="2 3">DSM 105465</strain>
    </source>
</reference>
<dbReference type="EMBL" id="SEOQ01000024">
    <property type="protein sequence ID" value="TFY72121.1"/>
    <property type="molecule type" value="Genomic_DNA"/>
</dbReference>
<feature type="domain" description="NADP-dependent oxidoreductase" evidence="1">
    <location>
        <begin position="11"/>
        <end position="268"/>
    </location>
</feature>
<evidence type="ECO:0000313" key="2">
    <source>
        <dbReference type="EMBL" id="TFY72121.1"/>
    </source>
</evidence>
<dbReference type="PANTHER" id="PTHR43827:SF8">
    <property type="entry name" value="ALDO_KETO REDUCTASE FAMILY PROTEIN"/>
    <property type="match status" value="1"/>
</dbReference>
<dbReference type="OrthoDB" id="5357513at2759"/>
<dbReference type="Proteomes" id="UP000298327">
    <property type="component" value="Unassembled WGS sequence"/>
</dbReference>
<dbReference type="CDD" id="cd19071">
    <property type="entry name" value="AKR_AKR1-5-like"/>
    <property type="match status" value="1"/>
</dbReference>
<organism evidence="2 3">
    <name type="scientific">Dentipellis fragilis</name>
    <dbReference type="NCBI Taxonomy" id="205917"/>
    <lineage>
        <taxon>Eukaryota</taxon>
        <taxon>Fungi</taxon>
        <taxon>Dikarya</taxon>
        <taxon>Basidiomycota</taxon>
        <taxon>Agaricomycotina</taxon>
        <taxon>Agaricomycetes</taxon>
        <taxon>Russulales</taxon>
        <taxon>Hericiaceae</taxon>
        <taxon>Dentipellis</taxon>
    </lineage>
</organism>
<sequence>MLPKIIYGTAWKKEQTTSLVVSAVLNGFRAIDTAAQLKHYREDLVGEALSILYEQHGIKREDLYLQTKYTSIGGQDKNLPLPYNPSDPIKEQLLSSFNTSLKNLRTTYLDGYVLHSPLPTYAQTLEAWRTLATLQDEGKIRRIGLSNVYDEALLQRLGDESGRPVQIVQDRWYEGNGWDLPVLEWCHRNGAQFQAFWTLTGTPALLQHPNVISLAQETSCTPAQVLYRFAQTLGVAPLSGTTNETHMKEDVRVEGIKLYSMDFMELTDLIGAWHDSRRPL</sequence>
<proteinExistence type="predicted"/>
<dbReference type="InterPro" id="IPR023210">
    <property type="entry name" value="NADP_OxRdtase_dom"/>
</dbReference>
<dbReference type="AlphaFoldDB" id="A0A4Y9ZE65"/>
<dbReference type="Gene3D" id="3.20.20.100">
    <property type="entry name" value="NADP-dependent oxidoreductase domain"/>
    <property type="match status" value="1"/>
</dbReference>
<evidence type="ECO:0000313" key="3">
    <source>
        <dbReference type="Proteomes" id="UP000298327"/>
    </source>
</evidence>
<name>A0A4Y9ZE65_9AGAM</name>
<dbReference type="STRING" id="205917.A0A4Y9ZE65"/>
<dbReference type="InterPro" id="IPR020471">
    <property type="entry name" value="AKR"/>
</dbReference>
<protein>
    <recommendedName>
        <fullName evidence="1">NADP-dependent oxidoreductase domain-containing protein</fullName>
    </recommendedName>
</protein>
<dbReference type="SUPFAM" id="SSF51430">
    <property type="entry name" value="NAD(P)-linked oxidoreductase"/>
    <property type="match status" value="1"/>
</dbReference>
<keyword evidence="3" id="KW-1185">Reference proteome</keyword>
<gene>
    <name evidence="2" type="ORF">EVG20_g869</name>
</gene>
<dbReference type="InterPro" id="IPR036812">
    <property type="entry name" value="NAD(P)_OxRdtase_dom_sf"/>
</dbReference>
<comment type="caution">
    <text evidence="2">The sequence shown here is derived from an EMBL/GenBank/DDBJ whole genome shotgun (WGS) entry which is preliminary data.</text>
</comment>
<dbReference type="GO" id="GO:0016491">
    <property type="term" value="F:oxidoreductase activity"/>
    <property type="evidence" value="ECO:0007669"/>
    <property type="project" value="InterPro"/>
</dbReference>
<evidence type="ECO:0000259" key="1">
    <source>
        <dbReference type="Pfam" id="PF00248"/>
    </source>
</evidence>
<dbReference type="PANTHER" id="PTHR43827">
    <property type="entry name" value="2,5-DIKETO-D-GLUCONIC ACID REDUCTASE"/>
    <property type="match status" value="1"/>
</dbReference>
<accession>A0A4Y9ZE65</accession>
<dbReference type="PRINTS" id="PR00069">
    <property type="entry name" value="ALDKETRDTASE"/>
</dbReference>
<dbReference type="Pfam" id="PF00248">
    <property type="entry name" value="Aldo_ket_red"/>
    <property type="match status" value="1"/>
</dbReference>